<evidence type="ECO:0000313" key="1">
    <source>
        <dbReference type="EMBL" id="MDR6539669.1"/>
    </source>
</evidence>
<accession>A0ABU1NMI8</accession>
<dbReference type="SUPFAM" id="SSF53335">
    <property type="entry name" value="S-adenosyl-L-methionine-dependent methyltransferases"/>
    <property type="match status" value="1"/>
</dbReference>
<dbReference type="Gene3D" id="3.40.50.150">
    <property type="entry name" value="Vaccinia Virus protein VP39"/>
    <property type="match status" value="1"/>
</dbReference>
<keyword evidence="2" id="KW-1185">Reference proteome</keyword>
<protein>
    <recommendedName>
        <fullName evidence="3">Methyltransferase domain-containing protein</fullName>
    </recommendedName>
</protein>
<comment type="caution">
    <text evidence="1">The sequence shown here is derived from an EMBL/GenBank/DDBJ whole genome shotgun (WGS) entry which is preliminary data.</text>
</comment>
<dbReference type="Proteomes" id="UP001184230">
    <property type="component" value="Unassembled WGS sequence"/>
</dbReference>
<proteinExistence type="predicted"/>
<dbReference type="InterPro" id="IPR029063">
    <property type="entry name" value="SAM-dependent_MTases_sf"/>
</dbReference>
<reference evidence="1 2" key="1">
    <citation type="submission" date="2023-07" db="EMBL/GenBank/DDBJ databases">
        <title>Sorghum-associated microbial communities from plants grown in Nebraska, USA.</title>
        <authorList>
            <person name="Schachtman D."/>
        </authorList>
    </citation>
    <scope>NUCLEOTIDE SEQUENCE [LARGE SCALE GENOMIC DNA]</scope>
    <source>
        <strain evidence="1 2">DS1781</strain>
    </source>
</reference>
<evidence type="ECO:0008006" key="3">
    <source>
        <dbReference type="Google" id="ProtNLM"/>
    </source>
</evidence>
<gene>
    <name evidence="1" type="ORF">J2739_005471</name>
</gene>
<organism evidence="1 2">
    <name type="scientific">Variovorax soli</name>
    <dbReference type="NCBI Taxonomy" id="376815"/>
    <lineage>
        <taxon>Bacteria</taxon>
        <taxon>Pseudomonadati</taxon>
        <taxon>Pseudomonadota</taxon>
        <taxon>Betaproteobacteria</taxon>
        <taxon>Burkholderiales</taxon>
        <taxon>Comamonadaceae</taxon>
        <taxon>Variovorax</taxon>
    </lineage>
</organism>
<name>A0ABU1NMI8_9BURK</name>
<dbReference type="EMBL" id="JAVDRF010000021">
    <property type="protein sequence ID" value="MDR6539669.1"/>
    <property type="molecule type" value="Genomic_DNA"/>
</dbReference>
<evidence type="ECO:0000313" key="2">
    <source>
        <dbReference type="Proteomes" id="UP001184230"/>
    </source>
</evidence>
<dbReference type="RefSeq" id="WP_309907565.1">
    <property type="nucleotide sequence ID" value="NZ_JAVDRF010000021.1"/>
</dbReference>
<sequence length="293" mass="33136">MGIGLHEFNFLRYAKQQRVFGQTVTIGRQGLHVAESTVRNAFAVRPEYKNAKYCEELLRDQFGASQVDSIDFSAYEGASIIHDMNFPLPEHVVGRYETVIDGGCLEHIYNVAQALRNCSEFCRPGAQILHMLPASNCCGHGFWQFSPELFFSLYSHEHGYTDTEVFLADLSKTSKLFRVKRPEPGERINVHSASEAYVLVRTVLRERAFSRSGVQQSDYAFAWASGGTTSEPAAKREPTGTIVRVLKSYPLLHKMAASAYHLYRPTDLKMQLNFHNPHLEELSVSSLTRRGMH</sequence>